<accession>A0AAJ5UWD2</accession>
<dbReference type="RefSeq" id="WP_274797530.1">
    <property type="nucleotide sequence ID" value="NZ_CP113528.1"/>
</dbReference>
<dbReference type="Proteomes" id="UP001219585">
    <property type="component" value="Plasmid unnamed"/>
</dbReference>
<dbReference type="EMBL" id="CP113528">
    <property type="protein sequence ID" value="WDV09313.1"/>
    <property type="molecule type" value="Genomic_DNA"/>
</dbReference>
<organism evidence="1 2">
    <name type="scientific">Lysinibacillus irui</name>
    <dbReference type="NCBI Taxonomy" id="2998077"/>
    <lineage>
        <taxon>Bacteria</taxon>
        <taxon>Bacillati</taxon>
        <taxon>Bacillota</taxon>
        <taxon>Bacilli</taxon>
        <taxon>Bacillales</taxon>
        <taxon>Bacillaceae</taxon>
        <taxon>Lysinibacillus</taxon>
    </lineage>
</organism>
<reference evidence="1" key="1">
    <citation type="submission" date="2022-11" db="EMBL/GenBank/DDBJ databases">
        <title>Lysinibacillus irui.</title>
        <authorList>
            <person name="Akintayo S.O."/>
        </authorList>
    </citation>
    <scope>NUCLEOTIDE SEQUENCE</scope>
    <source>
        <strain evidence="1">IRB4-01</strain>
        <plasmid evidence="1">unnamed</plasmid>
    </source>
</reference>
<name>A0AAJ5UWD2_9BACI</name>
<proteinExistence type="predicted"/>
<gene>
    <name evidence="1" type="ORF">OU989_22580</name>
</gene>
<geneLocation type="plasmid" evidence="1 2">
    <name>unnamed</name>
</geneLocation>
<evidence type="ECO:0000313" key="1">
    <source>
        <dbReference type="EMBL" id="WDV09313.1"/>
    </source>
</evidence>
<dbReference type="KEGG" id="liu:OU989_22580"/>
<keyword evidence="1" id="KW-0614">Plasmid</keyword>
<sequence length="149" mass="17607">MKFLKKNTKVIVRSRISKKELIRPISDYVDGKLYKNLGVYIDLHIRDFKRGGFFYSYNEIIHNPVIFDLFIEKLVHPEYKISYEDIDKPIWIIKSYKKGTPLFLVLEGHSIPNPALTFLNQILSTYGYINKKPKYEAKSIKKNLSPHDR</sequence>
<dbReference type="AlphaFoldDB" id="A0AAJ5UWD2"/>
<protein>
    <submittedName>
        <fullName evidence="1">Uncharacterized protein</fullName>
    </submittedName>
</protein>
<evidence type="ECO:0000313" key="2">
    <source>
        <dbReference type="Proteomes" id="UP001219585"/>
    </source>
</evidence>